<sequence>MKGVFSHSSDGLHFNHLRCNLSHLVAQTPCRSFNIHKESAHSSGHVEQTPPFPEERLCAQAPSISLINSHLQPATGAFKSVRPCLHFHRLPQ</sequence>
<dbReference type="Proteomes" id="UP001054837">
    <property type="component" value="Unassembled WGS sequence"/>
</dbReference>
<comment type="caution">
    <text evidence="1">The sequence shown here is derived from an EMBL/GenBank/DDBJ whole genome shotgun (WGS) entry which is preliminary data.</text>
</comment>
<dbReference type="EMBL" id="BPLQ01006125">
    <property type="protein sequence ID" value="GIY20236.1"/>
    <property type="molecule type" value="Genomic_DNA"/>
</dbReference>
<protein>
    <submittedName>
        <fullName evidence="1">Uncharacterized protein</fullName>
    </submittedName>
</protein>
<gene>
    <name evidence="1" type="ORF">CDAR_557781</name>
</gene>
<proteinExistence type="predicted"/>
<evidence type="ECO:0000313" key="1">
    <source>
        <dbReference type="EMBL" id="GIY20236.1"/>
    </source>
</evidence>
<keyword evidence="2" id="KW-1185">Reference proteome</keyword>
<name>A0AAV4RH58_9ARAC</name>
<accession>A0AAV4RH58</accession>
<reference evidence="1 2" key="1">
    <citation type="submission" date="2021-06" db="EMBL/GenBank/DDBJ databases">
        <title>Caerostris darwini draft genome.</title>
        <authorList>
            <person name="Kono N."/>
            <person name="Arakawa K."/>
        </authorList>
    </citation>
    <scope>NUCLEOTIDE SEQUENCE [LARGE SCALE GENOMIC DNA]</scope>
</reference>
<organism evidence="1 2">
    <name type="scientific">Caerostris darwini</name>
    <dbReference type="NCBI Taxonomy" id="1538125"/>
    <lineage>
        <taxon>Eukaryota</taxon>
        <taxon>Metazoa</taxon>
        <taxon>Ecdysozoa</taxon>
        <taxon>Arthropoda</taxon>
        <taxon>Chelicerata</taxon>
        <taxon>Arachnida</taxon>
        <taxon>Araneae</taxon>
        <taxon>Araneomorphae</taxon>
        <taxon>Entelegynae</taxon>
        <taxon>Araneoidea</taxon>
        <taxon>Araneidae</taxon>
        <taxon>Caerostris</taxon>
    </lineage>
</organism>
<dbReference type="AlphaFoldDB" id="A0AAV4RH58"/>
<evidence type="ECO:0000313" key="2">
    <source>
        <dbReference type="Proteomes" id="UP001054837"/>
    </source>
</evidence>